<evidence type="ECO:0000313" key="1">
    <source>
        <dbReference type="EMBL" id="KXS21211.1"/>
    </source>
</evidence>
<dbReference type="AlphaFoldDB" id="A0A139AWT5"/>
<protein>
    <submittedName>
        <fullName evidence="1">Uncharacterized protein</fullName>
    </submittedName>
</protein>
<accession>A0A139AWT5</accession>
<keyword evidence="2" id="KW-1185">Reference proteome</keyword>
<reference evidence="1 2" key="1">
    <citation type="journal article" date="2015" name="Genome Biol. Evol.">
        <title>Phylogenomic analyses indicate that early fungi evolved digesting cell walls of algal ancestors of land plants.</title>
        <authorList>
            <person name="Chang Y."/>
            <person name="Wang S."/>
            <person name="Sekimoto S."/>
            <person name="Aerts A.L."/>
            <person name="Choi C."/>
            <person name="Clum A."/>
            <person name="LaButti K.M."/>
            <person name="Lindquist E.A."/>
            <person name="Yee Ngan C."/>
            <person name="Ohm R.A."/>
            <person name="Salamov A.A."/>
            <person name="Grigoriev I.V."/>
            <person name="Spatafora J.W."/>
            <person name="Berbee M.L."/>
        </authorList>
    </citation>
    <scope>NUCLEOTIDE SEQUENCE [LARGE SCALE GENOMIC DNA]</scope>
    <source>
        <strain evidence="1 2">JEL478</strain>
    </source>
</reference>
<name>A0A139AWT5_GONPJ</name>
<gene>
    <name evidence="1" type="ORF">M427DRAFT_51474</name>
</gene>
<organism evidence="1 2">
    <name type="scientific">Gonapodya prolifera (strain JEL478)</name>
    <name type="common">Monoblepharis prolifera</name>
    <dbReference type="NCBI Taxonomy" id="1344416"/>
    <lineage>
        <taxon>Eukaryota</taxon>
        <taxon>Fungi</taxon>
        <taxon>Fungi incertae sedis</taxon>
        <taxon>Chytridiomycota</taxon>
        <taxon>Chytridiomycota incertae sedis</taxon>
        <taxon>Monoblepharidomycetes</taxon>
        <taxon>Monoblepharidales</taxon>
        <taxon>Gonapodyaceae</taxon>
        <taxon>Gonapodya</taxon>
    </lineage>
</organism>
<dbReference type="Proteomes" id="UP000070544">
    <property type="component" value="Unassembled WGS sequence"/>
</dbReference>
<sequence length="112" mass="10788">MAFGGTAWTGVYTGSGDGAVWGQKGTGVAGRWGDGGFAARGFSTATSFGVTSTAGHTSTAGLPGYGVWTETGPTAAVFAGWGARRLGLGGVGNKADDGVTGIVGALGGMRIG</sequence>
<evidence type="ECO:0000313" key="2">
    <source>
        <dbReference type="Proteomes" id="UP000070544"/>
    </source>
</evidence>
<dbReference type="EMBL" id="KQ965733">
    <property type="protein sequence ID" value="KXS21211.1"/>
    <property type="molecule type" value="Genomic_DNA"/>
</dbReference>
<proteinExistence type="predicted"/>